<comment type="caution">
    <text evidence="2">The sequence shown here is derived from an EMBL/GenBank/DDBJ whole genome shotgun (WGS) entry which is preliminary data.</text>
</comment>
<feature type="signal peptide" evidence="1">
    <location>
        <begin position="1"/>
        <end position="29"/>
    </location>
</feature>
<organism evidence="2 3">
    <name type="scientific">Protopolystoma xenopodis</name>
    <dbReference type="NCBI Taxonomy" id="117903"/>
    <lineage>
        <taxon>Eukaryota</taxon>
        <taxon>Metazoa</taxon>
        <taxon>Spiralia</taxon>
        <taxon>Lophotrochozoa</taxon>
        <taxon>Platyhelminthes</taxon>
        <taxon>Monogenea</taxon>
        <taxon>Polyopisthocotylea</taxon>
        <taxon>Polystomatidea</taxon>
        <taxon>Polystomatidae</taxon>
        <taxon>Protopolystoma</taxon>
    </lineage>
</organism>
<reference evidence="2" key="1">
    <citation type="submission" date="2018-11" db="EMBL/GenBank/DDBJ databases">
        <authorList>
            <consortium name="Pathogen Informatics"/>
        </authorList>
    </citation>
    <scope>NUCLEOTIDE SEQUENCE</scope>
</reference>
<accession>A0A448X7C6</accession>
<evidence type="ECO:0000256" key="1">
    <source>
        <dbReference type="SAM" id="SignalP"/>
    </source>
</evidence>
<feature type="chain" id="PRO_5019323809" evidence="1">
    <location>
        <begin position="30"/>
        <end position="169"/>
    </location>
</feature>
<sequence length="169" mass="19288">MFNELTSLQFHSFALCSLALSSLPPQKGALNLWSRRQLQPNTDAKRVALVILSGARRSKLLPSNTPKTCFPQHSQLSRDDGNMYQFVEDTKVVCVKPNLNAPLLVHAHSHVRPATDQAKDGRICKARTSLQKRPFQIPLSCVDRCFYLFISQRHSRAYFMRKLCVLHNR</sequence>
<keyword evidence="1" id="KW-0732">Signal</keyword>
<name>A0A448X7C6_9PLAT</name>
<evidence type="ECO:0000313" key="2">
    <source>
        <dbReference type="EMBL" id="VEL29977.1"/>
    </source>
</evidence>
<evidence type="ECO:0000313" key="3">
    <source>
        <dbReference type="Proteomes" id="UP000784294"/>
    </source>
</evidence>
<dbReference type="AlphaFoldDB" id="A0A448X7C6"/>
<protein>
    <submittedName>
        <fullName evidence="2">Uncharacterized protein</fullName>
    </submittedName>
</protein>
<gene>
    <name evidence="2" type="ORF">PXEA_LOCUS23417</name>
</gene>
<dbReference type="Proteomes" id="UP000784294">
    <property type="component" value="Unassembled WGS sequence"/>
</dbReference>
<dbReference type="EMBL" id="CAAALY010108178">
    <property type="protein sequence ID" value="VEL29977.1"/>
    <property type="molecule type" value="Genomic_DNA"/>
</dbReference>
<keyword evidence="3" id="KW-1185">Reference proteome</keyword>
<proteinExistence type="predicted"/>